<dbReference type="EMBL" id="BARW01009974">
    <property type="protein sequence ID" value="GAI86215.1"/>
    <property type="molecule type" value="Genomic_DNA"/>
</dbReference>
<name>X1TF47_9ZZZZ</name>
<evidence type="ECO:0000256" key="1">
    <source>
        <dbReference type="SAM" id="Phobius"/>
    </source>
</evidence>
<keyword evidence="1" id="KW-1133">Transmembrane helix</keyword>
<keyword evidence="1" id="KW-0472">Membrane</keyword>
<feature type="transmembrane region" description="Helical" evidence="1">
    <location>
        <begin position="98"/>
        <end position="120"/>
    </location>
</feature>
<sequence>LGVVLFGLLAFAADNLSAPLPRTGSVAVNFEISFASLILFGPATAIIVTAISFFNIREFVKKVPYYKHLFNAGQYFISMGITSIVFEMTYNRDVTNFFYPANIGFIFLAAYIAFFLNTLLTAGAISISERKNFINIWIYNYAWLIPFKLFLVVMTIAVTFIYKLYGPFTIIFTLLPLIIAQYTYLLRIKERKTLLNSCKWKRKLYKKEELLLKKSDITHKKQPK</sequence>
<dbReference type="InterPro" id="IPR048430">
    <property type="entry name" value="MASE9"/>
</dbReference>
<feature type="transmembrane region" description="Helical" evidence="1">
    <location>
        <begin position="168"/>
        <end position="186"/>
    </location>
</feature>
<comment type="caution">
    <text evidence="3">The sequence shown here is derived from an EMBL/GenBank/DDBJ whole genome shotgun (WGS) entry which is preliminary data.</text>
</comment>
<dbReference type="Pfam" id="PF20972">
    <property type="entry name" value="MASE9"/>
    <property type="match status" value="1"/>
</dbReference>
<reference evidence="3" key="1">
    <citation type="journal article" date="2014" name="Front. Microbiol.">
        <title>High frequency of phylogenetically diverse reductive dehalogenase-homologous genes in deep subseafloor sedimentary metagenomes.</title>
        <authorList>
            <person name="Kawai M."/>
            <person name="Futagami T."/>
            <person name="Toyoda A."/>
            <person name="Takaki Y."/>
            <person name="Nishi S."/>
            <person name="Hori S."/>
            <person name="Arai W."/>
            <person name="Tsubouchi T."/>
            <person name="Morono Y."/>
            <person name="Uchiyama I."/>
            <person name="Ito T."/>
            <person name="Fujiyama A."/>
            <person name="Inagaki F."/>
            <person name="Takami H."/>
        </authorList>
    </citation>
    <scope>NUCLEOTIDE SEQUENCE</scope>
    <source>
        <strain evidence="3">Expedition CK06-06</strain>
    </source>
</reference>
<feature type="non-terminal residue" evidence="3">
    <location>
        <position position="1"/>
    </location>
</feature>
<proteinExistence type="predicted"/>
<feature type="transmembrane region" description="Helical" evidence="1">
    <location>
        <begin position="141"/>
        <end position="162"/>
    </location>
</feature>
<protein>
    <recommendedName>
        <fullName evidence="2">MASE9 domain-containing protein</fullName>
    </recommendedName>
</protein>
<keyword evidence="1" id="KW-0812">Transmembrane</keyword>
<evidence type="ECO:0000313" key="3">
    <source>
        <dbReference type="EMBL" id="GAI86215.1"/>
    </source>
</evidence>
<dbReference type="AlphaFoldDB" id="X1TF47"/>
<feature type="transmembrane region" description="Helical" evidence="1">
    <location>
        <begin position="68"/>
        <end position="86"/>
    </location>
</feature>
<accession>X1TF47</accession>
<organism evidence="3">
    <name type="scientific">marine sediment metagenome</name>
    <dbReference type="NCBI Taxonomy" id="412755"/>
    <lineage>
        <taxon>unclassified sequences</taxon>
        <taxon>metagenomes</taxon>
        <taxon>ecological metagenomes</taxon>
    </lineage>
</organism>
<feature type="transmembrane region" description="Helical" evidence="1">
    <location>
        <begin position="33"/>
        <end position="56"/>
    </location>
</feature>
<gene>
    <name evidence="3" type="ORF">S12H4_19833</name>
</gene>
<evidence type="ECO:0000259" key="2">
    <source>
        <dbReference type="Pfam" id="PF20972"/>
    </source>
</evidence>
<feature type="domain" description="MASE9" evidence="2">
    <location>
        <begin position="33"/>
        <end position="182"/>
    </location>
</feature>